<dbReference type="AlphaFoldDB" id="S4NQK6"/>
<feature type="compositionally biased region" description="Low complexity" evidence="1">
    <location>
        <begin position="26"/>
        <end position="53"/>
    </location>
</feature>
<dbReference type="Proteomes" id="UP000016361">
    <property type="component" value="Unassembled WGS sequence"/>
</dbReference>
<dbReference type="Pfam" id="PF13354">
    <property type="entry name" value="Beta-lactamase2"/>
    <property type="match status" value="1"/>
</dbReference>
<dbReference type="SUPFAM" id="SSF56601">
    <property type="entry name" value="beta-lactamase/transpeptidase-like"/>
    <property type="match status" value="1"/>
</dbReference>
<evidence type="ECO:0000256" key="1">
    <source>
        <dbReference type="SAM" id="MobiDB-lite"/>
    </source>
</evidence>
<feature type="signal peptide" evidence="2">
    <location>
        <begin position="1"/>
        <end position="19"/>
    </location>
</feature>
<dbReference type="PANTHER" id="PTHR35333:SF3">
    <property type="entry name" value="BETA-LACTAMASE-TYPE TRANSPEPTIDASE FOLD CONTAINING PROTEIN"/>
    <property type="match status" value="1"/>
</dbReference>
<dbReference type="RefSeq" id="WP_020280756.1">
    <property type="nucleotide sequence ID" value="NZ_AZED01000011.1"/>
</dbReference>
<name>S4NQK6_9LACO</name>
<evidence type="ECO:0000256" key="2">
    <source>
        <dbReference type="SAM" id="SignalP"/>
    </source>
</evidence>
<keyword evidence="2" id="KW-0732">Signal</keyword>
<dbReference type="PANTHER" id="PTHR35333">
    <property type="entry name" value="BETA-LACTAMASE"/>
    <property type="match status" value="1"/>
</dbReference>
<dbReference type="GO" id="GO:0046677">
    <property type="term" value="P:response to antibiotic"/>
    <property type="evidence" value="ECO:0007669"/>
    <property type="project" value="InterPro"/>
</dbReference>
<dbReference type="PROSITE" id="PS51257">
    <property type="entry name" value="PROKAR_LIPOPROTEIN"/>
    <property type="match status" value="1"/>
</dbReference>
<evidence type="ECO:0000313" key="5">
    <source>
        <dbReference type="Proteomes" id="UP000016361"/>
    </source>
</evidence>
<dbReference type="OrthoDB" id="9775096at2"/>
<protein>
    <submittedName>
        <fullName evidence="4">Possible beta-lactamase class A</fullName>
    </submittedName>
</protein>
<organism evidence="4 5">
    <name type="scientific">Lentilactobacillus otakiensis DSM 19908 = JCM 15040</name>
    <dbReference type="NCBI Taxonomy" id="1423780"/>
    <lineage>
        <taxon>Bacteria</taxon>
        <taxon>Bacillati</taxon>
        <taxon>Bacillota</taxon>
        <taxon>Bacilli</taxon>
        <taxon>Lactobacillales</taxon>
        <taxon>Lactobacillaceae</taxon>
        <taxon>Lentilactobacillus</taxon>
    </lineage>
</organism>
<reference evidence="5" key="1">
    <citation type="journal article" date="2013" name="Genome Announc.">
        <title>Draft Genome Sequence of D-Branched-Chain Amino Acid Producer Lactobacillus otakiensis JCM 15040T, Isolated from a Traditional Japanese Pickle.</title>
        <authorList>
            <person name="Doi K."/>
            <person name="Mori K."/>
            <person name="Mutaguchi Y."/>
            <person name="Tashiro K."/>
            <person name="Fujino Y."/>
            <person name="Ohmori T."/>
            <person name="Kuhara S."/>
            <person name="Ohshima T."/>
        </authorList>
    </citation>
    <scope>NUCLEOTIDE SEQUENCE [LARGE SCALE GENOMIC DNA]</scope>
    <source>
        <strain evidence="5">JCM 15040</strain>
    </source>
</reference>
<dbReference type="EMBL" id="BASH01000002">
    <property type="protein sequence ID" value="GAD16303.1"/>
    <property type="molecule type" value="Genomic_DNA"/>
</dbReference>
<gene>
    <name evidence="4" type="ORF">LOT_0841</name>
</gene>
<dbReference type="STRING" id="1423780.FD05_GL000400"/>
<dbReference type="InterPro" id="IPR000871">
    <property type="entry name" value="Beta-lactam_class-A"/>
</dbReference>
<feature type="region of interest" description="Disordered" evidence="1">
    <location>
        <begin position="26"/>
        <end position="57"/>
    </location>
</feature>
<dbReference type="InterPro" id="IPR045155">
    <property type="entry name" value="Beta-lactam_cat"/>
</dbReference>
<dbReference type="InterPro" id="IPR012338">
    <property type="entry name" value="Beta-lactam/transpept-like"/>
</dbReference>
<comment type="caution">
    <text evidence="4">The sequence shown here is derived from an EMBL/GenBank/DDBJ whole genome shotgun (WGS) entry which is preliminary data.</text>
</comment>
<dbReference type="GeneID" id="301047675"/>
<feature type="chain" id="PRO_5039637738" evidence="2">
    <location>
        <begin position="20"/>
        <end position="318"/>
    </location>
</feature>
<sequence length="318" mass="34330">MKFGLSIKFVAALSLILMAGCSPQSKKASSHQASSSQMASNTSSKTSKPQKQSRLATQQGQIKTALKACVTNASGKTAGYVKQIGDHQPVEFSGNRRQRSASVIKIFVMIEAFRQIKAGTLRLSDSISIPQSDKVGGTGVLANQNTQHLTCGQLLNLMIKNSDNTATNVLIDKLGGLGPINQSIKKLGCSNTSLQRKMLDYSALQSGRDNYTSASDVGKTLNMIYTHRLLGSGWDTKMLNLLQGNANQTKIPAQIKNSATIYNKTGEFPDYGVQNDAAIIQKGNRAFIAVILSENGTQSSQINAMSYLGKRLYQIIFE</sequence>
<dbReference type="GO" id="GO:0030655">
    <property type="term" value="P:beta-lactam antibiotic catabolic process"/>
    <property type="evidence" value="ECO:0007669"/>
    <property type="project" value="InterPro"/>
</dbReference>
<proteinExistence type="predicted"/>
<dbReference type="eggNOG" id="COG2367">
    <property type="taxonomic scope" value="Bacteria"/>
</dbReference>
<evidence type="ECO:0000313" key="4">
    <source>
        <dbReference type="EMBL" id="GAD16303.1"/>
    </source>
</evidence>
<accession>S4NQK6</accession>
<evidence type="ECO:0000259" key="3">
    <source>
        <dbReference type="Pfam" id="PF13354"/>
    </source>
</evidence>
<dbReference type="Gene3D" id="3.40.710.10">
    <property type="entry name" value="DD-peptidase/beta-lactamase superfamily"/>
    <property type="match status" value="1"/>
</dbReference>
<dbReference type="GO" id="GO:0008800">
    <property type="term" value="F:beta-lactamase activity"/>
    <property type="evidence" value="ECO:0007669"/>
    <property type="project" value="InterPro"/>
</dbReference>
<feature type="domain" description="Beta-lactamase class A catalytic" evidence="3">
    <location>
        <begin position="80"/>
        <end position="292"/>
    </location>
</feature>
<keyword evidence="5" id="KW-1185">Reference proteome</keyword>